<geneLocation type="plasmid" evidence="1">
    <name>pJ340-114</name>
</geneLocation>
<sequence length="41" mass="4439">MFYFLLHGGFNVSSLTPKRTLLILVVQVTSSVRDTTATPAG</sequence>
<evidence type="ECO:0000313" key="1">
    <source>
        <dbReference type="EMBL" id="AFK89444.1"/>
    </source>
</evidence>
<accession>I3W1G7</accession>
<name>I3W1G7_9MICC</name>
<keyword evidence="1" id="KW-0614">Plasmid</keyword>
<dbReference type="EMBL" id="JQ418529">
    <property type="protein sequence ID" value="AFK89444.1"/>
    <property type="molecule type" value="Genomic_DNA"/>
</dbReference>
<protein>
    <submittedName>
        <fullName evidence="1">Uncharacterized protein</fullName>
    </submittedName>
</protein>
<reference evidence="1" key="1">
    <citation type="submission" date="2012-01" db="EMBL/GenBank/DDBJ databases">
        <authorList>
            <person name="Summers A.O."/>
            <person name="Wireman J."/>
            <person name="Sale K."/>
        </authorList>
    </citation>
    <scope>NUCLEOTIDE SEQUENCE</scope>
    <source>
        <strain evidence="1">J3-40</strain>
        <plasmid evidence="1">pJ340-114</plasmid>
    </source>
</reference>
<organism evidence="1">
    <name type="scientific">Arthrobacter sp. J3.40</name>
    <dbReference type="NCBI Taxonomy" id="347209"/>
    <lineage>
        <taxon>Bacteria</taxon>
        <taxon>Bacillati</taxon>
        <taxon>Actinomycetota</taxon>
        <taxon>Actinomycetes</taxon>
        <taxon>Micrococcales</taxon>
        <taxon>Micrococcaceae</taxon>
        <taxon>Arthrobacter</taxon>
    </lineage>
</organism>
<proteinExistence type="predicted"/>
<dbReference type="AlphaFoldDB" id="I3W1G7"/>